<reference evidence="7 8" key="1">
    <citation type="journal article" date="2013" name="Genome Announc.">
        <title>Draft genome sequence of the moderately halophilic gammaproteobacterium Halomonas anticariensis FP35.</title>
        <authorList>
            <person name="Tahrioui A."/>
            <person name="Quesada E."/>
            <person name="Llamas I."/>
        </authorList>
    </citation>
    <scope>NUCLEOTIDE SEQUENCE [LARGE SCALE GENOMIC DNA]</scope>
    <source>
        <strain evidence="8">DSM 16096 / CECT 5854 / LMG 22089 / FP35</strain>
    </source>
</reference>
<dbReference type="GO" id="GO:0016491">
    <property type="term" value="F:oxidoreductase activity"/>
    <property type="evidence" value="ECO:0007669"/>
    <property type="project" value="InterPro"/>
</dbReference>
<keyword evidence="2 4" id="KW-0479">Metal-binding</keyword>
<dbReference type="InterPro" id="IPR051459">
    <property type="entry name" value="Cytochrome_c-type_DH"/>
</dbReference>
<dbReference type="InterPro" id="IPR000674">
    <property type="entry name" value="Ald_Oxase/Xan_DH_a/b"/>
</dbReference>
<evidence type="ECO:0000259" key="6">
    <source>
        <dbReference type="PROSITE" id="PS51007"/>
    </source>
</evidence>
<name>S2L1X3_LITA3</name>
<organism evidence="7 8">
    <name type="scientific">Litchfieldella anticariensis (strain DSM 16096 / CECT 5854 / CIP 108499 / LMG 22089 / FP35)</name>
    <name type="common">Halomonas anticariensis</name>
    <dbReference type="NCBI Taxonomy" id="1121939"/>
    <lineage>
        <taxon>Bacteria</taxon>
        <taxon>Pseudomonadati</taxon>
        <taxon>Pseudomonadota</taxon>
        <taxon>Gammaproteobacteria</taxon>
        <taxon>Oceanospirillales</taxon>
        <taxon>Halomonadaceae</taxon>
        <taxon>Litchfieldella</taxon>
    </lineage>
</organism>
<feature type="domain" description="Cytochrome c" evidence="6">
    <location>
        <begin position="760"/>
        <end position="868"/>
    </location>
</feature>
<dbReference type="Gene3D" id="1.10.760.10">
    <property type="entry name" value="Cytochrome c-like domain"/>
    <property type="match status" value="3"/>
</dbReference>
<dbReference type="InterPro" id="IPR009056">
    <property type="entry name" value="Cyt_c-like_dom"/>
</dbReference>
<dbReference type="GO" id="GO:0009055">
    <property type="term" value="F:electron transfer activity"/>
    <property type="evidence" value="ECO:0007669"/>
    <property type="project" value="InterPro"/>
</dbReference>
<dbReference type="GO" id="GO:0046872">
    <property type="term" value="F:metal ion binding"/>
    <property type="evidence" value="ECO:0007669"/>
    <property type="project" value="UniProtKB-KW"/>
</dbReference>
<dbReference type="AlphaFoldDB" id="S2L1X3"/>
<evidence type="ECO:0000256" key="4">
    <source>
        <dbReference type="PROSITE-ProRule" id="PRU00433"/>
    </source>
</evidence>
<dbReference type="InterPro" id="IPR037165">
    <property type="entry name" value="AldOxase/xan_DH_Mopterin-bd_sf"/>
</dbReference>
<feature type="domain" description="Cytochrome c" evidence="6">
    <location>
        <begin position="615"/>
        <end position="718"/>
    </location>
</feature>
<dbReference type="SUPFAM" id="SSF56003">
    <property type="entry name" value="Molybdenum cofactor-binding domain"/>
    <property type="match status" value="2"/>
</dbReference>
<keyword evidence="3 4" id="KW-0408">Iron</keyword>
<feature type="compositionally biased region" description="Basic and acidic residues" evidence="5">
    <location>
        <begin position="1"/>
        <end position="17"/>
    </location>
</feature>
<evidence type="ECO:0000256" key="3">
    <source>
        <dbReference type="ARBA" id="ARBA00023004"/>
    </source>
</evidence>
<keyword evidence="1 4" id="KW-0349">Heme</keyword>
<accession>S2L1X3</accession>
<dbReference type="GO" id="GO:0020037">
    <property type="term" value="F:heme binding"/>
    <property type="evidence" value="ECO:0007669"/>
    <property type="project" value="InterPro"/>
</dbReference>
<sequence length="1008" mass="108921">MSGFESRRPAGIDRRPEPLGGEGRFGVVIRPPVYRLNDGTFVCSRLQGVDRKSVATLPGQVEVVIEDNFVGVVATSLQAAREATRRLCLEWLPLDVAENGTQQGRALRVESSHQSENPAEADATRGRYLTRRYGWPSRMRWSDEPGWVVADHGRDRLDIWAPTTTPALLERDLKSLTGLAGEAIELHDVASGSGIGRLCGDDAAADAALLSRAVGRPVAVWLDASYARDVEALGQAQRIVVSVELNAQGGIERYRNRQELVGCDTPVVALWLSGVLETRRHDDDVAAGEPASPTFSPYVFRDQRLAAPREARGSHDDGRALEWQHGFARESFLDEVARESGQDPVALRLRHLDDLRGVDLIKSVTRRAGWSWPTKASEEGSTADVRRGRGFAYAQLPDRHGRVDEGVRSAWVVDIDVNRVTGDVRLTRLVVGQDSGPLVDTAQLQEALQRRVLGVARPLLAKEPGFDEWGEKGGDNDDSSSTQQSRRELVAEARNIVREPRPTSMESSDGEQISALSPLDETDLSPGVAVIANALFDATGVRFRQPPFTASRVRQALQGEGGTNGSEAATEQRLPRWRWWAGAAMATAGAAAMLWPWKSPIAPVARPAANLYSAETIERGRLVAEAGDCAVCHTAEGGIDNAGGRAFDTPFGMLYSTNITPDEATGIGNWSYAAFERAMRHGISRDGRHLYPAFPYTAFAKISDADMQSLYAYLMAQPAVSAQPPANELSFPFNVRALLAGWNALYHDASPFQPDPSQSDLYNRGAYLAEGLGHCSACHSPRNALGAEQGGERYLAGALVEGWEAPPLNTLSRSPIPWSEESLYQYLRGGESELHGVASGPMAPVVAGLGELPESDVRAIAHYVAAQMNAPASDADDVRVEAQQLVARAATSPAGLEAGERLFDGACASCHVDTGLPSFTQAKVSLALNTNLYSERPDNVIQSILGGVHATSVPGIGEMPGFADSFSDSQVTTLVEYLRARFAPGEPAWSGITERVSQIRKDDNKTHG</sequence>
<dbReference type="PATRIC" id="fig|1121939.11.peg.2754"/>
<dbReference type="PANTHER" id="PTHR35008">
    <property type="entry name" value="BLL4482 PROTEIN-RELATED"/>
    <property type="match status" value="1"/>
</dbReference>
<feature type="compositionally biased region" description="Basic and acidic residues" evidence="5">
    <location>
        <begin position="485"/>
        <end position="501"/>
    </location>
</feature>
<proteinExistence type="predicted"/>
<dbReference type="STRING" id="1121939.L861_20810"/>
<dbReference type="Pfam" id="PF00034">
    <property type="entry name" value="Cytochrom_C"/>
    <property type="match status" value="1"/>
</dbReference>
<dbReference type="SMART" id="SM01008">
    <property type="entry name" value="Ald_Xan_dh_C"/>
    <property type="match status" value="1"/>
</dbReference>
<dbReference type="Pfam" id="PF13442">
    <property type="entry name" value="Cytochrome_CBB3"/>
    <property type="match status" value="1"/>
</dbReference>
<gene>
    <name evidence="7" type="ORF">L861_20810</name>
</gene>
<comment type="caution">
    <text evidence="7">The sequence shown here is derived from an EMBL/GenBank/DDBJ whole genome shotgun (WGS) entry which is preliminary data.</text>
</comment>
<dbReference type="OrthoDB" id="6073217at2"/>
<dbReference type="PROSITE" id="PS51007">
    <property type="entry name" value="CYTC"/>
    <property type="match status" value="3"/>
</dbReference>
<dbReference type="eggNOG" id="COG2010">
    <property type="taxonomic scope" value="Bacteria"/>
</dbReference>
<dbReference type="RefSeq" id="WP_016417264.1">
    <property type="nucleotide sequence ID" value="NZ_KE332391.1"/>
</dbReference>
<keyword evidence="8" id="KW-1185">Reference proteome</keyword>
<feature type="domain" description="Cytochrome c" evidence="6">
    <location>
        <begin position="894"/>
        <end position="982"/>
    </location>
</feature>
<dbReference type="eggNOG" id="COG1529">
    <property type="taxonomic scope" value="Bacteria"/>
</dbReference>
<feature type="compositionally biased region" description="Polar residues" evidence="5">
    <location>
        <begin position="504"/>
        <end position="514"/>
    </location>
</feature>
<evidence type="ECO:0000313" key="8">
    <source>
        <dbReference type="Proteomes" id="UP000014463"/>
    </source>
</evidence>
<feature type="region of interest" description="Disordered" evidence="5">
    <location>
        <begin position="1"/>
        <end position="23"/>
    </location>
</feature>
<evidence type="ECO:0000256" key="1">
    <source>
        <dbReference type="ARBA" id="ARBA00022617"/>
    </source>
</evidence>
<dbReference type="Gene3D" id="3.30.365.10">
    <property type="entry name" value="Aldehyde oxidase/xanthine dehydrogenase, molybdopterin binding domain"/>
    <property type="match status" value="2"/>
</dbReference>
<dbReference type="SUPFAM" id="SSF46626">
    <property type="entry name" value="Cytochrome c"/>
    <property type="match status" value="3"/>
</dbReference>
<protein>
    <recommendedName>
        <fullName evidence="6">Cytochrome c domain-containing protein</fullName>
    </recommendedName>
</protein>
<dbReference type="Proteomes" id="UP000014463">
    <property type="component" value="Unassembled WGS sequence"/>
</dbReference>
<dbReference type="InterPro" id="IPR036909">
    <property type="entry name" value="Cyt_c-like_dom_sf"/>
</dbReference>
<evidence type="ECO:0000256" key="2">
    <source>
        <dbReference type="ARBA" id="ARBA00022723"/>
    </source>
</evidence>
<evidence type="ECO:0000256" key="5">
    <source>
        <dbReference type="SAM" id="MobiDB-lite"/>
    </source>
</evidence>
<feature type="region of interest" description="Disordered" evidence="5">
    <location>
        <begin position="464"/>
        <end position="514"/>
    </location>
</feature>
<dbReference type="EMBL" id="ASTJ01000030">
    <property type="protein sequence ID" value="EPC01669.1"/>
    <property type="molecule type" value="Genomic_DNA"/>
</dbReference>
<evidence type="ECO:0000313" key="7">
    <source>
        <dbReference type="EMBL" id="EPC01669.1"/>
    </source>
</evidence>
<dbReference type="PANTHER" id="PTHR35008:SF8">
    <property type="entry name" value="ALCOHOL DEHYDROGENASE CYTOCHROME C SUBUNIT"/>
    <property type="match status" value="1"/>
</dbReference>